<dbReference type="AlphaFoldDB" id="A0A2G0CEG2"/>
<feature type="domain" description="Hydroxymethylglutaryl-coenzyme A synthase N-terminal" evidence="3">
    <location>
        <begin position="6"/>
        <end position="178"/>
    </location>
</feature>
<evidence type="ECO:0000259" key="3">
    <source>
        <dbReference type="Pfam" id="PF01154"/>
    </source>
</evidence>
<dbReference type="OrthoDB" id="9769523at2"/>
<dbReference type="InterPro" id="IPR013746">
    <property type="entry name" value="HMG_CoA_synt_C_dom"/>
</dbReference>
<name>A0A2G0CEG2_9BACT</name>
<evidence type="ECO:0000256" key="2">
    <source>
        <dbReference type="ARBA" id="ARBA00022679"/>
    </source>
</evidence>
<evidence type="ECO:0000313" key="6">
    <source>
        <dbReference type="Proteomes" id="UP000226437"/>
    </source>
</evidence>
<dbReference type="CDD" id="cd00827">
    <property type="entry name" value="init_cond_enzymes"/>
    <property type="match status" value="1"/>
</dbReference>
<dbReference type="GO" id="GO:0006084">
    <property type="term" value="P:acetyl-CoA metabolic process"/>
    <property type="evidence" value="ECO:0007669"/>
    <property type="project" value="InterPro"/>
</dbReference>
<dbReference type="SUPFAM" id="SSF53901">
    <property type="entry name" value="Thiolase-like"/>
    <property type="match status" value="2"/>
</dbReference>
<dbReference type="InterPro" id="IPR016039">
    <property type="entry name" value="Thiolase-like"/>
</dbReference>
<comment type="similarity">
    <text evidence="1">Belongs to the thiolase-like superfamily. HMG-CoA synthase family.</text>
</comment>
<dbReference type="PANTHER" id="PTHR43323:SF2">
    <property type="entry name" value="HYDROXYMETHYLGLUTARYL-COA SYNTHASE"/>
    <property type="match status" value="1"/>
</dbReference>
<gene>
    <name evidence="5" type="ORF">CGL56_11760</name>
</gene>
<sequence>MAISSTVGIDDFSIYLPQLYLPIEKLAEKRNIPYSKLKDGLGLEQMALADAREDTATMAANAVLDLMHKNDLDPCTVGRIYLGTESALDGAKPTATYVLEMLSDHFADAYGPNCFLHCDVVDLTFACIGGVDALQNCLEWTAAREDRIGIVVASDRAKYEMGSTGEYTQGAGAVAMLVRQSPRLLAIDPDFGVATRPTHDFFKPKRKVSKQDIIREVIDLLPDLSAEDYSLGELEDKLTNGSTTTGVLDCNERFLTIHKDTPVFDGPYSNESYQARIREALMDYRRRRGQQPGRLSEEYAALAFHLPYAYQARRMFSEIYMEELKAQRQWEAFTERNQLDVPCADDYEDREQYLNKCGEFLRSVTKTEDYRRFVESHLAPGDWASSRVGNLYSGSVFLSLMAILEAAHHSDEDLSGQDLLVLAYGSGSKAKVFGATVQPGWREVTAGFDLQLRLNNRQEIDYDTYEKLHRCILPDNVTEHEQGTFFLADVHDSHDETEGVRHYGYAANVLA</sequence>
<dbReference type="EMBL" id="PDLO01000004">
    <property type="protein sequence ID" value="PHK98366.1"/>
    <property type="molecule type" value="Genomic_DNA"/>
</dbReference>
<dbReference type="GO" id="GO:0004421">
    <property type="term" value="F:hydroxymethylglutaryl-CoA synthase activity"/>
    <property type="evidence" value="ECO:0007669"/>
    <property type="project" value="InterPro"/>
</dbReference>
<evidence type="ECO:0000259" key="4">
    <source>
        <dbReference type="Pfam" id="PF08540"/>
    </source>
</evidence>
<dbReference type="Gene3D" id="3.40.47.10">
    <property type="match status" value="1"/>
</dbReference>
<keyword evidence="2" id="KW-0808">Transferase</keyword>
<keyword evidence="6" id="KW-1185">Reference proteome</keyword>
<evidence type="ECO:0008006" key="7">
    <source>
        <dbReference type="Google" id="ProtNLM"/>
    </source>
</evidence>
<reference evidence="5 6" key="1">
    <citation type="submission" date="2017-10" db="EMBL/GenBank/DDBJ databases">
        <title>The draft genome sequence of Lewinella marina KCTC 32374.</title>
        <authorList>
            <person name="Wang K."/>
        </authorList>
    </citation>
    <scope>NUCLEOTIDE SEQUENCE [LARGE SCALE GENOMIC DNA]</scope>
    <source>
        <strain evidence="5 6">MKG-38</strain>
    </source>
</reference>
<organism evidence="5 6">
    <name type="scientific">Neolewinella marina</name>
    <dbReference type="NCBI Taxonomy" id="438751"/>
    <lineage>
        <taxon>Bacteria</taxon>
        <taxon>Pseudomonadati</taxon>
        <taxon>Bacteroidota</taxon>
        <taxon>Saprospiria</taxon>
        <taxon>Saprospirales</taxon>
        <taxon>Lewinellaceae</taxon>
        <taxon>Neolewinella</taxon>
    </lineage>
</organism>
<dbReference type="RefSeq" id="WP_099106752.1">
    <property type="nucleotide sequence ID" value="NZ_JAATJF010000004.1"/>
</dbReference>
<dbReference type="PANTHER" id="PTHR43323">
    <property type="entry name" value="3-HYDROXY-3-METHYLGLUTARYL COENZYME A SYNTHASE"/>
    <property type="match status" value="1"/>
</dbReference>
<dbReference type="InterPro" id="IPR013528">
    <property type="entry name" value="HMG_CoA_synth_N"/>
</dbReference>
<proteinExistence type="inferred from homology"/>
<evidence type="ECO:0000313" key="5">
    <source>
        <dbReference type="EMBL" id="PHK98366.1"/>
    </source>
</evidence>
<feature type="domain" description="Hydroxymethylglutaryl-coenzyme A synthase C-terminal" evidence="4">
    <location>
        <begin position="260"/>
        <end position="467"/>
    </location>
</feature>
<accession>A0A2G0CEG2</accession>
<dbReference type="Pfam" id="PF08540">
    <property type="entry name" value="HMG_CoA_synt_C"/>
    <property type="match status" value="1"/>
</dbReference>
<dbReference type="Proteomes" id="UP000226437">
    <property type="component" value="Unassembled WGS sequence"/>
</dbReference>
<comment type="caution">
    <text evidence="5">The sequence shown here is derived from an EMBL/GenBank/DDBJ whole genome shotgun (WGS) entry which is preliminary data.</text>
</comment>
<dbReference type="Pfam" id="PF01154">
    <property type="entry name" value="HMG_CoA_synt_N"/>
    <property type="match status" value="1"/>
</dbReference>
<evidence type="ECO:0000256" key="1">
    <source>
        <dbReference type="ARBA" id="ARBA00007061"/>
    </source>
</evidence>
<protein>
    <recommendedName>
        <fullName evidence="7">Hydroxymethylglutaryl-CoA synthase</fullName>
    </recommendedName>
</protein>